<keyword evidence="3" id="KW-1185">Reference proteome</keyword>
<dbReference type="KEGG" id="tsp:Tsp_10081"/>
<accession>E5SKV3</accession>
<name>E5SKV3_TRISP</name>
<reference evidence="2 3" key="1">
    <citation type="submission" date="2015-01" db="EMBL/GenBank/DDBJ databases">
        <title>Evolution of Trichinella species and genotypes.</title>
        <authorList>
            <person name="Korhonen P.K."/>
            <person name="Edoardo P."/>
            <person name="Giuseppe L.R."/>
            <person name="Gasser R.B."/>
        </authorList>
    </citation>
    <scope>NUCLEOTIDE SEQUENCE [LARGE SCALE GENOMIC DNA]</scope>
    <source>
        <strain evidence="2">ISS3</strain>
    </source>
</reference>
<dbReference type="AlphaFoldDB" id="E5SKV3"/>
<protein>
    <submittedName>
        <fullName evidence="2">Uncharacterized protein</fullName>
    </submittedName>
</protein>
<dbReference type="InParanoid" id="E5SKV3"/>
<comment type="caution">
    <text evidence="2">The sequence shown here is derived from an EMBL/GenBank/DDBJ whole genome shotgun (WGS) entry which is preliminary data.</text>
</comment>
<evidence type="ECO:0000313" key="3">
    <source>
        <dbReference type="Proteomes" id="UP000054776"/>
    </source>
</evidence>
<organism evidence="2 3">
    <name type="scientific">Trichinella spiralis</name>
    <name type="common">Trichina worm</name>
    <dbReference type="NCBI Taxonomy" id="6334"/>
    <lineage>
        <taxon>Eukaryota</taxon>
        <taxon>Metazoa</taxon>
        <taxon>Ecdysozoa</taxon>
        <taxon>Nematoda</taxon>
        <taxon>Enoplea</taxon>
        <taxon>Dorylaimia</taxon>
        <taxon>Trichinellida</taxon>
        <taxon>Trichinellidae</taxon>
        <taxon>Trichinella</taxon>
    </lineage>
</organism>
<feature type="compositionally biased region" description="Basic and acidic residues" evidence="1">
    <location>
        <begin position="129"/>
        <end position="141"/>
    </location>
</feature>
<dbReference type="OrthoDB" id="5919695at2759"/>
<feature type="compositionally biased region" description="Low complexity" evidence="1">
    <location>
        <begin position="90"/>
        <end position="100"/>
    </location>
</feature>
<dbReference type="EMBL" id="JYDH01000141">
    <property type="protein sequence ID" value="KRY30460.1"/>
    <property type="molecule type" value="Genomic_DNA"/>
</dbReference>
<dbReference type="Proteomes" id="UP000054776">
    <property type="component" value="Unassembled WGS sequence"/>
</dbReference>
<evidence type="ECO:0000256" key="1">
    <source>
        <dbReference type="SAM" id="MobiDB-lite"/>
    </source>
</evidence>
<sequence length="141" mass="16069">MGDWISAFSNRTLKLQCRRKFLTRSRSNCLTDRRSVKNTLTLEGGTICQPTRVGQGRGTVPFDDIATTANTHLNRLPQQATTEAERQIQQHHQQQQQQQQHEVDDNFVAVHIPSYRSSEENTGTVGIRSEGHTAQKVERDR</sequence>
<dbReference type="RefSeq" id="XP_003373237.1">
    <property type="nucleotide sequence ID" value="XM_003373189.1"/>
</dbReference>
<dbReference type="HOGENOM" id="CLU_1827850_0_0_1"/>
<proteinExistence type="predicted"/>
<evidence type="ECO:0000313" key="2">
    <source>
        <dbReference type="EMBL" id="KRY30460.1"/>
    </source>
</evidence>
<dbReference type="OMA" id="EGGTICQ"/>
<gene>
    <name evidence="2" type="ORF">T01_12361</name>
</gene>
<feature type="region of interest" description="Disordered" evidence="1">
    <location>
        <begin position="78"/>
        <end position="141"/>
    </location>
</feature>